<dbReference type="Proteomes" id="UP001162162">
    <property type="component" value="Unassembled WGS sequence"/>
</dbReference>
<dbReference type="FunFam" id="3.30.200.20:FF:000235">
    <property type="entry name" value="serine/threonine-protein kinase STK11"/>
    <property type="match status" value="1"/>
</dbReference>
<dbReference type="InterPro" id="IPR000719">
    <property type="entry name" value="Prot_kinase_dom"/>
</dbReference>
<dbReference type="PROSITE" id="PS00107">
    <property type="entry name" value="PROTEIN_KINASE_ATP"/>
    <property type="match status" value="1"/>
</dbReference>
<reference evidence="10" key="1">
    <citation type="journal article" date="2023" name="Insect Mol. Biol.">
        <title>Genome sequencing provides insights into the evolution of gene families encoding plant cell wall-degrading enzymes in longhorned beetles.</title>
        <authorList>
            <person name="Shin N.R."/>
            <person name="Okamura Y."/>
            <person name="Kirsch R."/>
            <person name="Pauchet Y."/>
        </authorList>
    </citation>
    <scope>NUCLEOTIDE SEQUENCE</scope>
    <source>
        <strain evidence="10">AMC_N1</strain>
    </source>
</reference>
<evidence type="ECO:0000313" key="10">
    <source>
        <dbReference type="EMBL" id="KAJ8945128.1"/>
    </source>
</evidence>
<dbReference type="PROSITE" id="PS00108">
    <property type="entry name" value="PROTEIN_KINASE_ST"/>
    <property type="match status" value="1"/>
</dbReference>
<keyword evidence="2" id="KW-0808">Transferase</keyword>
<dbReference type="GO" id="GO:0004674">
    <property type="term" value="F:protein serine/threonine kinase activity"/>
    <property type="evidence" value="ECO:0007669"/>
    <property type="project" value="UniProtKB-KW"/>
</dbReference>
<dbReference type="InterPro" id="IPR011009">
    <property type="entry name" value="Kinase-like_dom_sf"/>
</dbReference>
<feature type="compositionally biased region" description="Polar residues" evidence="8">
    <location>
        <begin position="1"/>
        <end position="11"/>
    </location>
</feature>
<feature type="binding site" evidence="6">
    <location>
        <position position="123"/>
    </location>
    <ligand>
        <name>ATP</name>
        <dbReference type="ChEBI" id="CHEBI:30616"/>
    </ligand>
</feature>
<dbReference type="PANTHER" id="PTHR43895">
    <property type="entry name" value="CALCIUM/CALMODULIN-DEPENDENT PROTEIN KINASE KINASE-RELATED"/>
    <property type="match status" value="1"/>
</dbReference>
<evidence type="ECO:0000256" key="5">
    <source>
        <dbReference type="ARBA" id="ARBA00022840"/>
    </source>
</evidence>
<keyword evidence="3 6" id="KW-0547">Nucleotide-binding</keyword>
<dbReference type="GO" id="GO:0005634">
    <property type="term" value="C:nucleus"/>
    <property type="evidence" value="ECO:0007669"/>
    <property type="project" value="TreeGrafter"/>
</dbReference>
<dbReference type="Pfam" id="PF00069">
    <property type="entry name" value="Pkinase"/>
    <property type="match status" value="1"/>
</dbReference>
<feature type="region of interest" description="Disordered" evidence="8">
    <location>
        <begin position="1"/>
        <end position="24"/>
    </location>
</feature>
<name>A0AAV8Y208_9CUCU</name>
<evidence type="ECO:0000313" key="11">
    <source>
        <dbReference type="Proteomes" id="UP001162162"/>
    </source>
</evidence>
<keyword evidence="1 7" id="KW-0723">Serine/threonine-protein kinase</keyword>
<evidence type="ECO:0000256" key="8">
    <source>
        <dbReference type="SAM" id="MobiDB-lite"/>
    </source>
</evidence>
<organism evidence="10 11">
    <name type="scientific">Aromia moschata</name>
    <dbReference type="NCBI Taxonomy" id="1265417"/>
    <lineage>
        <taxon>Eukaryota</taxon>
        <taxon>Metazoa</taxon>
        <taxon>Ecdysozoa</taxon>
        <taxon>Arthropoda</taxon>
        <taxon>Hexapoda</taxon>
        <taxon>Insecta</taxon>
        <taxon>Pterygota</taxon>
        <taxon>Neoptera</taxon>
        <taxon>Endopterygota</taxon>
        <taxon>Coleoptera</taxon>
        <taxon>Polyphaga</taxon>
        <taxon>Cucujiformia</taxon>
        <taxon>Chrysomeloidea</taxon>
        <taxon>Cerambycidae</taxon>
        <taxon>Cerambycinae</taxon>
        <taxon>Callichromatini</taxon>
        <taxon>Aromia</taxon>
    </lineage>
</organism>
<accession>A0AAV8Y208</accession>
<feature type="domain" description="Protein kinase" evidence="9">
    <location>
        <begin position="94"/>
        <end position="247"/>
    </location>
</feature>
<proteinExistence type="inferred from homology"/>
<keyword evidence="4" id="KW-0418">Kinase</keyword>
<protein>
    <recommendedName>
        <fullName evidence="9">Protein kinase domain-containing protein</fullName>
    </recommendedName>
</protein>
<dbReference type="Gene3D" id="3.30.200.20">
    <property type="entry name" value="Phosphorylase Kinase, domain 1"/>
    <property type="match status" value="1"/>
</dbReference>
<dbReference type="InterPro" id="IPR008271">
    <property type="entry name" value="Ser/Thr_kinase_AS"/>
</dbReference>
<dbReference type="SMART" id="SM00220">
    <property type="entry name" value="S_TKc"/>
    <property type="match status" value="1"/>
</dbReference>
<evidence type="ECO:0000256" key="3">
    <source>
        <dbReference type="ARBA" id="ARBA00022741"/>
    </source>
</evidence>
<dbReference type="PROSITE" id="PS50011">
    <property type="entry name" value="PROTEIN_KINASE_DOM"/>
    <property type="match status" value="1"/>
</dbReference>
<gene>
    <name evidence="10" type="ORF">NQ318_001593</name>
</gene>
<dbReference type="EMBL" id="JAPWTK010000227">
    <property type="protein sequence ID" value="KAJ8945128.1"/>
    <property type="molecule type" value="Genomic_DNA"/>
</dbReference>
<dbReference type="AlphaFoldDB" id="A0AAV8Y208"/>
<dbReference type="GO" id="GO:0007165">
    <property type="term" value="P:signal transduction"/>
    <property type="evidence" value="ECO:0007669"/>
    <property type="project" value="TreeGrafter"/>
</dbReference>
<dbReference type="SUPFAM" id="SSF56112">
    <property type="entry name" value="Protein kinase-like (PK-like)"/>
    <property type="match status" value="1"/>
</dbReference>
<keyword evidence="5 6" id="KW-0067">ATP-binding</keyword>
<evidence type="ECO:0000256" key="7">
    <source>
        <dbReference type="RuleBase" id="RU000304"/>
    </source>
</evidence>
<dbReference type="InterPro" id="IPR017441">
    <property type="entry name" value="Protein_kinase_ATP_BS"/>
</dbReference>
<dbReference type="Gene3D" id="1.10.510.10">
    <property type="entry name" value="Transferase(Phosphotransferase) domain 1"/>
    <property type="match status" value="1"/>
</dbReference>
<dbReference type="GO" id="GO:0030010">
    <property type="term" value="P:establishment of cell polarity"/>
    <property type="evidence" value="ECO:0007669"/>
    <property type="project" value="TreeGrafter"/>
</dbReference>
<dbReference type="GO" id="GO:0005737">
    <property type="term" value="C:cytoplasm"/>
    <property type="evidence" value="ECO:0007669"/>
    <property type="project" value="TreeGrafter"/>
</dbReference>
<sequence length="247" mass="28378">MDNKMCNISKSYESEGASGSDQEREISNVIFSADDELKPINSEENAEYWLNDGLSGDFDDDLEDINITNFFHRVDSDQVIYQSKKRKLKLVGKYVMGDLLGEGSYGKVKEMLDSDTLCRRAVKILKQRKLRRIPNGEQNVQREIKLLRKLKHKNVVNLVDELYNHEKQKMYLIMEFCVGSLQGMLDSTPSKKFPLYQAHGYFLQLIDGLEYLHSMRVIHKDIKPGNLLLTLEGDLKISDLGVAEILN</sequence>
<comment type="caution">
    <text evidence="10">The sequence shown here is derived from an EMBL/GenBank/DDBJ whole genome shotgun (WGS) entry which is preliminary data.</text>
</comment>
<dbReference type="PANTHER" id="PTHR43895:SF150">
    <property type="entry name" value="SERINE_THREONINE-PROTEIN KINASE STK11"/>
    <property type="match status" value="1"/>
</dbReference>
<dbReference type="GO" id="GO:0030111">
    <property type="term" value="P:regulation of Wnt signaling pathway"/>
    <property type="evidence" value="ECO:0007669"/>
    <property type="project" value="TreeGrafter"/>
</dbReference>
<keyword evidence="11" id="KW-1185">Reference proteome</keyword>
<evidence type="ECO:0000256" key="4">
    <source>
        <dbReference type="ARBA" id="ARBA00022777"/>
    </source>
</evidence>
<dbReference type="GO" id="GO:0005524">
    <property type="term" value="F:ATP binding"/>
    <property type="evidence" value="ECO:0007669"/>
    <property type="project" value="UniProtKB-UniRule"/>
</dbReference>
<evidence type="ECO:0000256" key="6">
    <source>
        <dbReference type="PROSITE-ProRule" id="PRU10141"/>
    </source>
</evidence>
<dbReference type="GO" id="GO:0006974">
    <property type="term" value="P:DNA damage response"/>
    <property type="evidence" value="ECO:0007669"/>
    <property type="project" value="TreeGrafter"/>
</dbReference>
<evidence type="ECO:0000256" key="1">
    <source>
        <dbReference type="ARBA" id="ARBA00022527"/>
    </source>
</evidence>
<evidence type="ECO:0000259" key="9">
    <source>
        <dbReference type="PROSITE" id="PS50011"/>
    </source>
</evidence>
<comment type="similarity">
    <text evidence="7">Belongs to the protein kinase superfamily.</text>
</comment>
<evidence type="ECO:0000256" key="2">
    <source>
        <dbReference type="ARBA" id="ARBA00022679"/>
    </source>
</evidence>
<dbReference type="GO" id="GO:1901610">
    <property type="term" value="P:positive regulation of vesicle transport along microtubule"/>
    <property type="evidence" value="ECO:0007669"/>
    <property type="project" value="TreeGrafter"/>
</dbReference>